<evidence type="ECO:0000256" key="1">
    <source>
        <dbReference type="ARBA" id="ARBA00023125"/>
    </source>
</evidence>
<dbReference type="GO" id="GO:0006355">
    <property type="term" value="P:regulation of DNA-templated transcription"/>
    <property type="evidence" value="ECO:0007669"/>
    <property type="project" value="InterPro"/>
</dbReference>
<evidence type="ECO:0000259" key="2">
    <source>
        <dbReference type="PROSITE" id="PS51755"/>
    </source>
</evidence>
<dbReference type="Pfam" id="PF00486">
    <property type="entry name" value="Trans_reg_C"/>
    <property type="match status" value="1"/>
</dbReference>
<feature type="domain" description="OmpR/PhoB-type" evidence="2">
    <location>
        <begin position="1"/>
        <end position="82"/>
    </location>
</feature>
<protein>
    <submittedName>
        <fullName evidence="3">Alkaline phosphatase synthesis transcriptional regulatory protein SphR</fullName>
    </submittedName>
</protein>
<keyword evidence="1" id="KW-0238">DNA-binding</keyword>
<comment type="caution">
    <text evidence="3">The sequence shown here is derived from an EMBL/GenBank/DDBJ whole genome shotgun (WGS) entry which is preliminary data.</text>
</comment>
<dbReference type="AlphaFoldDB" id="A0A645GIM9"/>
<dbReference type="EMBL" id="VSSQ01075147">
    <property type="protein sequence ID" value="MPN25832.1"/>
    <property type="molecule type" value="Genomic_DNA"/>
</dbReference>
<dbReference type="PROSITE" id="PS51755">
    <property type="entry name" value="OMPR_PHOB"/>
    <property type="match status" value="1"/>
</dbReference>
<reference evidence="3" key="1">
    <citation type="submission" date="2019-08" db="EMBL/GenBank/DDBJ databases">
        <authorList>
            <person name="Kucharzyk K."/>
            <person name="Murdoch R.W."/>
            <person name="Higgins S."/>
            <person name="Loffler F."/>
        </authorList>
    </citation>
    <scope>NUCLEOTIDE SEQUENCE</scope>
</reference>
<dbReference type="GO" id="GO:0000160">
    <property type="term" value="P:phosphorelay signal transduction system"/>
    <property type="evidence" value="ECO:0007669"/>
    <property type="project" value="InterPro"/>
</dbReference>
<dbReference type="InterPro" id="IPR036388">
    <property type="entry name" value="WH-like_DNA-bd_sf"/>
</dbReference>
<organism evidence="3">
    <name type="scientific">bioreactor metagenome</name>
    <dbReference type="NCBI Taxonomy" id="1076179"/>
    <lineage>
        <taxon>unclassified sequences</taxon>
        <taxon>metagenomes</taxon>
        <taxon>ecological metagenomes</taxon>
    </lineage>
</organism>
<dbReference type="InterPro" id="IPR016032">
    <property type="entry name" value="Sig_transdc_resp-reg_C-effctor"/>
</dbReference>
<dbReference type="GO" id="GO:0003677">
    <property type="term" value="F:DNA binding"/>
    <property type="evidence" value="ECO:0007669"/>
    <property type="project" value="UniProtKB-KW"/>
</dbReference>
<proteinExistence type="predicted"/>
<evidence type="ECO:0000313" key="3">
    <source>
        <dbReference type="EMBL" id="MPN25832.1"/>
    </source>
</evidence>
<dbReference type="SMART" id="SM00862">
    <property type="entry name" value="Trans_reg_C"/>
    <property type="match status" value="1"/>
</dbReference>
<gene>
    <name evidence="3" type="primary">sphR_12</name>
    <name evidence="3" type="ORF">SDC9_173248</name>
</gene>
<sequence length="82" mass="9293">MKRGVDACLTPTEMKLLSLFMKYPGKVFTRAELVELALGDEFDGYDRAVDNHIKNLRQKIEDDSRNPVYVLTVHGLGYKFGG</sequence>
<accession>A0A645GIM9</accession>
<dbReference type="Gene3D" id="1.10.10.10">
    <property type="entry name" value="Winged helix-like DNA-binding domain superfamily/Winged helix DNA-binding domain"/>
    <property type="match status" value="1"/>
</dbReference>
<name>A0A645GIM9_9ZZZZ</name>
<dbReference type="InterPro" id="IPR001867">
    <property type="entry name" value="OmpR/PhoB-type_DNA-bd"/>
</dbReference>
<dbReference type="SUPFAM" id="SSF46894">
    <property type="entry name" value="C-terminal effector domain of the bipartite response regulators"/>
    <property type="match status" value="1"/>
</dbReference>
<dbReference type="CDD" id="cd00383">
    <property type="entry name" value="trans_reg_C"/>
    <property type="match status" value="1"/>
</dbReference>